<name>A0ABS2JRX8_9GAMM</name>
<dbReference type="SUPFAM" id="SSF46689">
    <property type="entry name" value="Homeodomain-like"/>
    <property type="match status" value="1"/>
</dbReference>
<dbReference type="InterPro" id="IPR009057">
    <property type="entry name" value="Homeodomain-like_sf"/>
</dbReference>
<evidence type="ECO:0000256" key="4">
    <source>
        <dbReference type="PROSITE-ProRule" id="PRU00335"/>
    </source>
</evidence>
<accession>A0ABS2JRX8</accession>
<dbReference type="PROSITE" id="PS50977">
    <property type="entry name" value="HTH_TETR_2"/>
    <property type="match status" value="1"/>
</dbReference>
<keyword evidence="7" id="KW-1185">Reference proteome</keyword>
<evidence type="ECO:0000313" key="7">
    <source>
        <dbReference type="Proteomes" id="UP001430065"/>
    </source>
</evidence>
<gene>
    <name evidence="6" type="ORF">ISP20_11475</name>
</gene>
<organism evidence="6 7">
    <name type="scientific">Dyella kyungheensis</name>
    <dbReference type="NCBI Taxonomy" id="1242174"/>
    <lineage>
        <taxon>Bacteria</taxon>
        <taxon>Pseudomonadati</taxon>
        <taxon>Pseudomonadota</taxon>
        <taxon>Gammaproteobacteria</taxon>
        <taxon>Lysobacterales</taxon>
        <taxon>Rhodanobacteraceae</taxon>
        <taxon>Dyella</taxon>
    </lineage>
</organism>
<dbReference type="InterPro" id="IPR050109">
    <property type="entry name" value="HTH-type_TetR-like_transc_reg"/>
</dbReference>
<feature type="domain" description="HTH tetR-type" evidence="5">
    <location>
        <begin position="16"/>
        <end position="77"/>
    </location>
</feature>
<reference evidence="6 7" key="1">
    <citation type="submission" date="2020-10" db="EMBL/GenBank/DDBJ databases">
        <title>Phylogeny of dyella-like bacteria.</title>
        <authorList>
            <person name="Fu J."/>
        </authorList>
    </citation>
    <scope>NUCLEOTIDE SEQUENCE [LARGE SCALE GENOMIC DNA]</scope>
    <source>
        <strain evidence="6 7">THG-B117</strain>
    </source>
</reference>
<evidence type="ECO:0000259" key="5">
    <source>
        <dbReference type="PROSITE" id="PS50977"/>
    </source>
</evidence>
<dbReference type="Gene3D" id="1.10.357.10">
    <property type="entry name" value="Tetracycline Repressor, domain 2"/>
    <property type="match status" value="1"/>
</dbReference>
<evidence type="ECO:0000256" key="1">
    <source>
        <dbReference type="ARBA" id="ARBA00023015"/>
    </source>
</evidence>
<dbReference type="Proteomes" id="UP001430065">
    <property type="component" value="Unassembled WGS sequence"/>
</dbReference>
<sequence>MATRTYTSLVRTAAAAEKRERAIQAAITLLRDSESAANFSLDTVAKIAGVTRLTLYNQFGSRRGLLEEAFDDIAVRGRLGRLKGLQTLADPHEGIAQLVEICCDFWGSDPALIRIYDAMVLDQEFEQSLTERNERRRQLIQLLIQRMAPRAAKREKLRDTVDLIFALTSMAMFRLLVPGRSPREVGALIQSSVAAALDRLDRQRT</sequence>
<dbReference type="InterPro" id="IPR001647">
    <property type="entry name" value="HTH_TetR"/>
</dbReference>
<evidence type="ECO:0000313" key="6">
    <source>
        <dbReference type="EMBL" id="MBM7121777.1"/>
    </source>
</evidence>
<dbReference type="PANTHER" id="PTHR30055:SF234">
    <property type="entry name" value="HTH-TYPE TRANSCRIPTIONAL REGULATOR BETI"/>
    <property type="match status" value="1"/>
</dbReference>
<protein>
    <submittedName>
        <fullName evidence="6">TetR/AcrR family transcriptional regulator</fullName>
    </submittedName>
</protein>
<keyword evidence="3" id="KW-0804">Transcription</keyword>
<dbReference type="PANTHER" id="PTHR30055">
    <property type="entry name" value="HTH-TYPE TRANSCRIPTIONAL REGULATOR RUTR"/>
    <property type="match status" value="1"/>
</dbReference>
<comment type="caution">
    <text evidence="6">The sequence shown here is derived from an EMBL/GenBank/DDBJ whole genome shotgun (WGS) entry which is preliminary data.</text>
</comment>
<dbReference type="EMBL" id="JADIKC010000005">
    <property type="protein sequence ID" value="MBM7121777.1"/>
    <property type="molecule type" value="Genomic_DNA"/>
</dbReference>
<keyword evidence="2 4" id="KW-0238">DNA-binding</keyword>
<dbReference type="Pfam" id="PF00440">
    <property type="entry name" value="TetR_N"/>
    <property type="match status" value="1"/>
</dbReference>
<evidence type="ECO:0000256" key="2">
    <source>
        <dbReference type="ARBA" id="ARBA00023125"/>
    </source>
</evidence>
<dbReference type="RefSeq" id="WP_204636242.1">
    <property type="nucleotide sequence ID" value="NZ_JADIKC010000005.1"/>
</dbReference>
<feature type="DNA-binding region" description="H-T-H motif" evidence="4">
    <location>
        <begin position="40"/>
        <end position="59"/>
    </location>
</feature>
<proteinExistence type="predicted"/>
<evidence type="ECO:0000256" key="3">
    <source>
        <dbReference type="ARBA" id="ARBA00023163"/>
    </source>
</evidence>
<keyword evidence="1" id="KW-0805">Transcription regulation</keyword>